<keyword evidence="8" id="KW-0406">Ion transport</keyword>
<gene>
    <name evidence="11" type="primary">yusV_3</name>
    <name evidence="11" type="ORF">NCTC8081_01990</name>
</gene>
<comment type="subcellular location">
    <subcellularLocation>
        <location evidence="1">Cell membrane</location>
        <topology evidence="1">Peripheral membrane protein</topology>
    </subcellularLocation>
</comment>
<dbReference type="Gene3D" id="3.40.50.300">
    <property type="entry name" value="P-loop containing nucleotide triphosphate hydrolases"/>
    <property type="match status" value="1"/>
</dbReference>
<evidence type="ECO:0000256" key="1">
    <source>
        <dbReference type="ARBA" id="ARBA00004202"/>
    </source>
</evidence>
<feature type="domain" description="ABC transporter" evidence="10">
    <location>
        <begin position="4"/>
        <end position="240"/>
    </location>
</feature>
<dbReference type="GO" id="GO:0016887">
    <property type="term" value="F:ATP hydrolysis activity"/>
    <property type="evidence" value="ECO:0007669"/>
    <property type="project" value="InterPro"/>
</dbReference>
<keyword evidence="5" id="KW-0547">Nucleotide-binding</keyword>
<evidence type="ECO:0000259" key="10">
    <source>
        <dbReference type="PROSITE" id="PS50893"/>
    </source>
</evidence>
<keyword evidence="9" id="KW-0472">Membrane</keyword>
<evidence type="ECO:0000256" key="6">
    <source>
        <dbReference type="ARBA" id="ARBA00022840"/>
    </source>
</evidence>
<keyword evidence="6" id="KW-0067">ATP-binding</keyword>
<dbReference type="InterPro" id="IPR003593">
    <property type="entry name" value="AAA+_ATPase"/>
</dbReference>
<evidence type="ECO:0000256" key="7">
    <source>
        <dbReference type="ARBA" id="ARBA00023004"/>
    </source>
</evidence>
<evidence type="ECO:0000256" key="9">
    <source>
        <dbReference type="ARBA" id="ARBA00023136"/>
    </source>
</evidence>
<dbReference type="InterPro" id="IPR051535">
    <property type="entry name" value="Siderophore_ABC-ATPase"/>
</dbReference>
<organism evidence="11 12">
    <name type="scientific">Clostridium perfringens</name>
    <dbReference type="NCBI Taxonomy" id="1502"/>
    <lineage>
        <taxon>Bacteria</taxon>
        <taxon>Bacillati</taxon>
        <taxon>Bacillota</taxon>
        <taxon>Clostridia</taxon>
        <taxon>Eubacteriales</taxon>
        <taxon>Clostridiaceae</taxon>
        <taxon>Clostridium</taxon>
    </lineage>
</organism>
<dbReference type="PANTHER" id="PTHR42771:SF2">
    <property type="entry name" value="IRON(3+)-HYDROXAMATE IMPORT ATP-BINDING PROTEIN FHUC"/>
    <property type="match status" value="1"/>
</dbReference>
<dbReference type="CDD" id="cd03214">
    <property type="entry name" value="ABC_Iron-Siderophores_B12_Hemin"/>
    <property type="match status" value="1"/>
</dbReference>
<dbReference type="AlphaFoldDB" id="A0A2X2V4U7"/>
<reference evidence="11 12" key="1">
    <citation type="submission" date="2018-06" db="EMBL/GenBank/DDBJ databases">
        <authorList>
            <consortium name="Pathogen Informatics"/>
            <person name="Doyle S."/>
        </authorList>
    </citation>
    <scope>NUCLEOTIDE SEQUENCE [LARGE SCALE GENOMIC DNA]</scope>
    <source>
        <strain evidence="11 12">NCTC8081</strain>
    </source>
</reference>
<evidence type="ECO:0000256" key="4">
    <source>
        <dbReference type="ARBA" id="ARBA00022496"/>
    </source>
</evidence>
<dbReference type="PANTHER" id="PTHR42771">
    <property type="entry name" value="IRON(3+)-HYDROXAMATE IMPORT ATP-BINDING PROTEIN FHUC"/>
    <property type="match status" value="1"/>
</dbReference>
<evidence type="ECO:0000256" key="5">
    <source>
        <dbReference type="ARBA" id="ARBA00022741"/>
    </source>
</evidence>
<dbReference type="FunFam" id="3.40.50.300:FF:000134">
    <property type="entry name" value="Iron-enterobactin ABC transporter ATP-binding protein"/>
    <property type="match status" value="1"/>
</dbReference>
<dbReference type="GO" id="GO:0006826">
    <property type="term" value="P:iron ion transport"/>
    <property type="evidence" value="ECO:0007669"/>
    <property type="project" value="UniProtKB-KW"/>
</dbReference>
<dbReference type="Proteomes" id="UP000250234">
    <property type="component" value="Unassembled WGS sequence"/>
</dbReference>
<evidence type="ECO:0000256" key="8">
    <source>
        <dbReference type="ARBA" id="ARBA00023065"/>
    </source>
</evidence>
<protein>
    <submittedName>
        <fullName evidence="11">Iron(III) dicitrate transport permease-like protein yusV</fullName>
    </submittedName>
</protein>
<proteinExistence type="predicted"/>
<keyword evidence="7" id="KW-0408">Iron</keyword>
<dbReference type="SUPFAM" id="SSF52540">
    <property type="entry name" value="P-loop containing nucleoside triphosphate hydrolases"/>
    <property type="match status" value="1"/>
</dbReference>
<evidence type="ECO:0000256" key="2">
    <source>
        <dbReference type="ARBA" id="ARBA00022448"/>
    </source>
</evidence>
<sequence>MKMIKTNNLKLCYDEKIILDDINIEIEKGKITALIGPNGCGKSTLIKSISKILTPKSGEVLMGDKNLLKMPPKELAKELAMLPQSSSAPEDLTIYDLVKQGRYPYHNLLSFWSKKDEEIVMESIRKMGLIEEKDRTLENLSGGQRQRAWIALSLCQDTEVILLDEPTNHLDIKYQLEILNILKELNRKENRTIVMVIHDINHALRYADNIIALKDGNIFAQGSKDKIINEDLIKNVFDIKCRIIDSPIDNGKMCVTYI</sequence>
<dbReference type="EMBL" id="UAWO01000002">
    <property type="protein sequence ID" value="SQC08074.1"/>
    <property type="molecule type" value="Genomic_DNA"/>
</dbReference>
<dbReference type="GO" id="GO:0005524">
    <property type="term" value="F:ATP binding"/>
    <property type="evidence" value="ECO:0007669"/>
    <property type="project" value="UniProtKB-KW"/>
</dbReference>
<dbReference type="InterPro" id="IPR003439">
    <property type="entry name" value="ABC_transporter-like_ATP-bd"/>
</dbReference>
<evidence type="ECO:0000313" key="11">
    <source>
        <dbReference type="EMBL" id="SQC08074.1"/>
    </source>
</evidence>
<evidence type="ECO:0000256" key="3">
    <source>
        <dbReference type="ARBA" id="ARBA00022475"/>
    </source>
</evidence>
<dbReference type="GO" id="GO:0005886">
    <property type="term" value="C:plasma membrane"/>
    <property type="evidence" value="ECO:0007669"/>
    <property type="project" value="UniProtKB-SubCell"/>
</dbReference>
<dbReference type="InterPro" id="IPR017871">
    <property type="entry name" value="ABC_transporter-like_CS"/>
</dbReference>
<dbReference type="SMART" id="SM00382">
    <property type="entry name" value="AAA"/>
    <property type="match status" value="1"/>
</dbReference>
<accession>A0A2X2V4U7</accession>
<keyword evidence="3" id="KW-1003">Cell membrane</keyword>
<dbReference type="Pfam" id="PF00005">
    <property type="entry name" value="ABC_tran"/>
    <property type="match status" value="1"/>
</dbReference>
<dbReference type="PROSITE" id="PS00211">
    <property type="entry name" value="ABC_TRANSPORTER_1"/>
    <property type="match status" value="1"/>
</dbReference>
<keyword evidence="4" id="KW-0410">Iron transport</keyword>
<dbReference type="PROSITE" id="PS50893">
    <property type="entry name" value="ABC_TRANSPORTER_2"/>
    <property type="match status" value="1"/>
</dbReference>
<name>A0A2X2V4U7_CLOPF</name>
<dbReference type="InterPro" id="IPR027417">
    <property type="entry name" value="P-loop_NTPase"/>
</dbReference>
<keyword evidence="2" id="KW-0813">Transport</keyword>
<evidence type="ECO:0000313" key="12">
    <source>
        <dbReference type="Proteomes" id="UP000250234"/>
    </source>
</evidence>